<dbReference type="SUPFAM" id="SSF159894">
    <property type="entry name" value="YgaC/TfoX-N like"/>
    <property type="match status" value="1"/>
</dbReference>
<dbReference type="AlphaFoldDB" id="A0A840IBX2"/>
<feature type="domain" description="TfoX N-terminal" evidence="1">
    <location>
        <begin position="15"/>
        <end position="102"/>
    </location>
</feature>
<dbReference type="InterPro" id="IPR007076">
    <property type="entry name" value="TfoX_N"/>
</dbReference>
<protein>
    <submittedName>
        <fullName evidence="2">TfoX/Sxy family transcriptional regulator of competence genes</fullName>
    </submittedName>
</protein>
<accession>A0A840IBX2</accession>
<dbReference type="EMBL" id="JACHNU010000002">
    <property type="protein sequence ID" value="MBB4662427.1"/>
    <property type="molecule type" value="Genomic_DNA"/>
</dbReference>
<evidence type="ECO:0000259" key="1">
    <source>
        <dbReference type="Pfam" id="PF04993"/>
    </source>
</evidence>
<evidence type="ECO:0000313" key="3">
    <source>
        <dbReference type="Proteomes" id="UP000585272"/>
    </source>
</evidence>
<evidence type="ECO:0000313" key="2">
    <source>
        <dbReference type="EMBL" id="MBB4662427.1"/>
    </source>
</evidence>
<keyword evidence="3" id="KW-1185">Reference proteome</keyword>
<dbReference type="Pfam" id="PF04993">
    <property type="entry name" value="TfoX_N"/>
    <property type="match status" value="1"/>
</dbReference>
<dbReference type="Gene3D" id="3.30.1460.30">
    <property type="entry name" value="YgaC/TfoX-N like chaperone"/>
    <property type="match status" value="1"/>
</dbReference>
<organism evidence="2 3">
    <name type="scientific">Conexibacter arvalis</name>
    <dbReference type="NCBI Taxonomy" id="912552"/>
    <lineage>
        <taxon>Bacteria</taxon>
        <taxon>Bacillati</taxon>
        <taxon>Actinomycetota</taxon>
        <taxon>Thermoleophilia</taxon>
        <taxon>Solirubrobacterales</taxon>
        <taxon>Conexibacteraceae</taxon>
        <taxon>Conexibacter</taxon>
    </lineage>
</organism>
<proteinExistence type="predicted"/>
<sequence>MAYDEELAGRVRAVLSAREGISERRMFGGLSFLRDGNLVCGVMGEALLVRLGEEQARAALVDPHVRLMDLQRRPARGIVYVDPETCAGDEALRGWVDRALAFVATLPAKPAGRAARGR</sequence>
<comment type="caution">
    <text evidence="2">The sequence shown here is derived from an EMBL/GenBank/DDBJ whole genome shotgun (WGS) entry which is preliminary data.</text>
</comment>
<dbReference type="Proteomes" id="UP000585272">
    <property type="component" value="Unassembled WGS sequence"/>
</dbReference>
<reference evidence="2 3" key="1">
    <citation type="submission" date="2020-08" db="EMBL/GenBank/DDBJ databases">
        <title>Genomic Encyclopedia of Archaeal and Bacterial Type Strains, Phase II (KMG-II): from individual species to whole genera.</title>
        <authorList>
            <person name="Goeker M."/>
        </authorList>
    </citation>
    <scope>NUCLEOTIDE SEQUENCE [LARGE SCALE GENOMIC DNA]</scope>
    <source>
        <strain evidence="2 3">DSM 23288</strain>
    </source>
</reference>
<name>A0A840IBX2_9ACTN</name>
<gene>
    <name evidence="2" type="ORF">BDZ31_002013</name>
</gene>
<dbReference type="RefSeq" id="WP_183341612.1">
    <property type="nucleotide sequence ID" value="NZ_JACHNU010000002.1"/>
</dbReference>